<dbReference type="EMBL" id="BARW01001434">
    <property type="protein sequence ID" value="GAI59867.1"/>
    <property type="molecule type" value="Genomic_DNA"/>
</dbReference>
<proteinExistence type="predicted"/>
<reference evidence="1" key="1">
    <citation type="journal article" date="2014" name="Front. Microbiol.">
        <title>High frequency of phylogenetically diverse reductive dehalogenase-homologous genes in deep subseafloor sedimentary metagenomes.</title>
        <authorList>
            <person name="Kawai M."/>
            <person name="Futagami T."/>
            <person name="Toyoda A."/>
            <person name="Takaki Y."/>
            <person name="Nishi S."/>
            <person name="Hori S."/>
            <person name="Arai W."/>
            <person name="Tsubouchi T."/>
            <person name="Morono Y."/>
            <person name="Uchiyama I."/>
            <person name="Ito T."/>
            <person name="Fujiyama A."/>
            <person name="Inagaki F."/>
            <person name="Takami H."/>
        </authorList>
    </citation>
    <scope>NUCLEOTIDE SEQUENCE</scope>
    <source>
        <strain evidence="1">Expedition CK06-06</strain>
    </source>
</reference>
<dbReference type="AlphaFoldDB" id="X1PUF1"/>
<name>X1PUF1_9ZZZZ</name>
<sequence>MKYEKAKQALTKLGVKFLTETELKSLCKADTYFYPYGCLHCAKARGKSDFTDILYVEFSKSPNYKKISHWAQEHGSGVGGGGECSYTIIARCRFCGHSDIFVEVE</sequence>
<gene>
    <name evidence="1" type="ORF">S12H4_04585</name>
</gene>
<accession>X1PUF1</accession>
<protein>
    <submittedName>
        <fullName evidence="1">Uncharacterized protein</fullName>
    </submittedName>
</protein>
<organism evidence="1">
    <name type="scientific">marine sediment metagenome</name>
    <dbReference type="NCBI Taxonomy" id="412755"/>
    <lineage>
        <taxon>unclassified sequences</taxon>
        <taxon>metagenomes</taxon>
        <taxon>ecological metagenomes</taxon>
    </lineage>
</organism>
<evidence type="ECO:0000313" key="1">
    <source>
        <dbReference type="EMBL" id="GAI59867.1"/>
    </source>
</evidence>
<comment type="caution">
    <text evidence="1">The sequence shown here is derived from an EMBL/GenBank/DDBJ whole genome shotgun (WGS) entry which is preliminary data.</text>
</comment>